<dbReference type="STRING" id="1301098.PKB_2539"/>
<protein>
    <submittedName>
        <fullName evidence="1">Uncharacterized protein</fullName>
    </submittedName>
</protein>
<dbReference type="KEGG" id="pkc:PKB_2539"/>
<dbReference type="Proteomes" id="UP000025241">
    <property type="component" value="Chromosome I"/>
</dbReference>
<dbReference type="OrthoDB" id="6878839at2"/>
<accession>A0A024HG59</accession>
<keyword evidence="2" id="KW-1185">Reference proteome</keyword>
<proteinExistence type="predicted"/>
<dbReference type="RefSeq" id="WP_043252163.1">
    <property type="nucleotide sequence ID" value="NZ_HG322950.1"/>
</dbReference>
<organism evidence="1 2">
    <name type="scientific">Pseudomonas knackmussii (strain DSM 6978 / CCUG 54928 / LMG 23759 / B13)</name>
    <dbReference type="NCBI Taxonomy" id="1301098"/>
    <lineage>
        <taxon>Bacteria</taxon>
        <taxon>Pseudomonadati</taxon>
        <taxon>Pseudomonadota</taxon>
        <taxon>Gammaproteobacteria</taxon>
        <taxon>Pseudomonadales</taxon>
        <taxon>Pseudomonadaceae</taxon>
        <taxon>Pseudomonas</taxon>
    </lineage>
</organism>
<dbReference type="AlphaFoldDB" id="A0A024HG59"/>
<reference evidence="1 2" key="1">
    <citation type="submission" date="2013-03" db="EMBL/GenBank/DDBJ databases">
        <authorList>
            <person name="Linke B."/>
        </authorList>
    </citation>
    <scope>NUCLEOTIDE SEQUENCE [LARGE SCALE GENOMIC DNA]</scope>
    <source>
        <strain evidence="1 2">B13</strain>
    </source>
</reference>
<sequence length="153" mass="16851">MKPVHRLAASAAISLCLAAGLLGAWFEYGSASEFAGRYHSSGKLLLSDGRDLRLEYSLLLKNDRFYAMTRQGDTVQRSAGSVESSFLGHLRLRVDKSELSELTQAGATDNELLFDLLYGGESNNVIDLVPQGDCLFAEETRQLFCPERYAGDH</sequence>
<dbReference type="HOGENOM" id="CLU_142863_0_0_6"/>
<evidence type="ECO:0000313" key="1">
    <source>
        <dbReference type="EMBL" id="CDF83886.1"/>
    </source>
</evidence>
<gene>
    <name evidence="1" type="ORF">PKB_2539</name>
</gene>
<evidence type="ECO:0000313" key="2">
    <source>
        <dbReference type="Proteomes" id="UP000025241"/>
    </source>
</evidence>
<dbReference type="PATRIC" id="fig|1301098.3.peg.2546"/>
<dbReference type="EMBL" id="HG322950">
    <property type="protein sequence ID" value="CDF83886.1"/>
    <property type="molecule type" value="Genomic_DNA"/>
</dbReference>
<reference evidence="1 2" key="2">
    <citation type="submission" date="2014-05" db="EMBL/GenBank/DDBJ databases">
        <title>Genome sequence of the 3-chlorobenzoate degrading bacterium Pseudomonas knackmussii B13 shows multiple evidence for horizontal gene transfer.</title>
        <authorList>
            <person name="Miyazaki R."/>
            <person name="Bertelli C."/>
            <person name="Falquet L."/>
            <person name="Robinson-Rechavi M."/>
            <person name="Gharib W."/>
            <person name="Roy S."/>
            <person name="Van der Meer J.R."/>
        </authorList>
    </citation>
    <scope>NUCLEOTIDE SEQUENCE [LARGE SCALE GENOMIC DNA]</scope>
    <source>
        <strain evidence="1 2">B13</strain>
    </source>
</reference>
<name>A0A024HG59_PSEKB</name>